<feature type="region of interest" description="Disordered" evidence="1">
    <location>
        <begin position="1"/>
        <end position="72"/>
    </location>
</feature>
<evidence type="ECO:0000313" key="3">
    <source>
        <dbReference type="Proteomes" id="UP001152320"/>
    </source>
</evidence>
<feature type="compositionally biased region" description="Low complexity" evidence="1">
    <location>
        <begin position="30"/>
        <end position="44"/>
    </location>
</feature>
<feature type="compositionally biased region" description="Polar residues" evidence="1">
    <location>
        <begin position="18"/>
        <end position="29"/>
    </location>
</feature>
<gene>
    <name evidence="2" type="ORF">HOLleu_26572</name>
</gene>
<name>A0A9Q1BP23_HOLLE</name>
<dbReference type="Proteomes" id="UP001152320">
    <property type="component" value="Chromosome 13"/>
</dbReference>
<organism evidence="2 3">
    <name type="scientific">Holothuria leucospilota</name>
    <name type="common">Black long sea cucumber</name>
    <name type="synonym">Mertensiothuria leucospilota</name>
    <dbReference type="NCBI Taxonomy" id="206669"/>
    <lineage>
        <taxon>Eukaryota</taxon>
        <taxon>Metazoa</taxon>
        <taxon>Echinodermata</taxon>
        <taxon>Eleutherozoa</taxon>
        <taxon>Echinozoa</taxon>
        <taxon>Holothuroidea</taxon>
        <taxon>Aspidochirotacea</taxon>
        <taxon>Aspidochirotida</taxon>
        <taxon>Holothuriidae</taxon>
        <taxon>Holothuria</taxon>
    </lineage>
</organism>
<sequence>MSFEMDSQDGLDEDTDDQSTQSESEASEVSPTPSLCSPTSSQLPDVDTSATAGPIKRKKVMSSLPSSGKFQN</sequence>
<evidence type="ECO:0000313" key="2">
    <source>
        <dbReference type="EMBL" id="KAJ8030227.1"/>
    </source>
</evidence>
<reference evidence="2" key="1">
    <citation type="submission" date="2021-10" db="EMBL/GenBank/DDBJ databases">
        <title>Tropical sea cucumber genome reveals ecological adaptation and Cuvierian tubules defense mechanism.</title>
        <authorList>
            <person name="Chen T."/>
        </authorList>
    </citation>
    <scope>NUCLEOTIDE SEQUENCE</scope>
    <source>
        <strain evidence="2">Nanhai2018</strain>
        <tissue evidence="2">Muscle</tissue>
    </source>
</reference>
<dbReference type="EMBL" id="JAIZAY010000013">
    <property type="protein sequence ID" value="KAJ8030227.1"/>
    <property type="molecule type" value="Genomic_DNA"/>
</dbReference>
<comment type="caution">
    <text evidence="2">The sequence shown here is derived from an EMBL/GenBank/DDBJ whole genome shotgun (WGS) entry which is preliminary data.</text>
</comment>
<keyword evidence="3" id="KW-1185">Reference proteome</keyword>
<protein>
    <submittedName>
        <fullName evidence="2">Uncharacterized protein</fullName>
    </submittedName>
</protein>
<feature type="compositionally biased region" description="Polar residues" evidence="1">
    <location>
        <begin position="63"/>
        <end position="72"/>
    </location>
</feature>
<accession>A0A9Q1BP23</accession>
<evidence type="ECO:0000256" key="1">
    <source>
        <dbReference type="SAM" id="MobiDB-lite"/>
    </source>
</evidence>
<proteinExistence type="predicted"/>
<feature type="compositionally biased region" description="Acidic residues" evidence="1">
    <location>
        <begin position="1"/>
        <end position="17"/>
    </location>
</feature>
<dbReference type="AlphaFoldDB" id="A0A9Q1BP23"/>